<proteinExistence type="predicted"/>
<dbReference type="Pfam" id="PF00899">
    <property type="entry name" value="ThiF"/>
    <property type="match status" value="1"/>
</dbReference>
<dbReference type="PATRIC" id="fig|1702214.3.peg.1676"/>
<organism evidence="2 3">
    <name type="scientific">Candidatus [Bacteroides] periocalifornicus</name>
    <dbReference type="NCBI Taxonomy" id="1702214"/>
    <lineage>
        <taxon>Bacteria</taxon>
        <taxon>Pseudomonadati</taxon>
        <taxon>Bacteroidota</taxon>
    </lineage>
</organism>
<protein>
    <recommendedName>
        <fullName evidence="1">THIF-type NAD/FAD binding fold domain-containing protein</fullName>
    </recommendedName>
</protein>
<gene>
    <name evidence="2" type="ORF">AL399_01020</name>
</gene>
<dbReference type="PANTHER" id="PTHR43267:SF1">
    <property type="entry name" value="TRNA THREONYLCARBAMOYLADENOSINE DEHYDRATASE"/>
    <property type="match status" value="1"/>
</dbReference>
<accession>A0A0Q4BA57</accession>
<dbReference type="InterPro" id="IPR035985">
    <property type="entry name" value="Ubiquitin-activating_enz"/>
</dbReference>
<comment type="caution">
    <text evidence="2">The sequence shown here is derived from an EMBL/GenBank/DDBJ whole genome shotgun (WGS) entry which is preliminary data.</text>
</comment>
<dbReference type="Proteomes" id="UP000054172">
    <property type="component" value="Unassembled WGS sequence"/>
</dbReference>
<dbReference type="GO" id="GO:0008641">
    <property type="term" value="F:ubiquitin-like modifier activating enzyme activity"/>
    <property type="evidence" value="ECO:0007669"/>
    <property type="project" value="InterPro"/>
</dbReference>
<sequence>MESVFRERYARSLPLDGMGEGGLERLRGACVAVVGAGGLGSAVLPLLVSQFVGRIVLIDNDTVSLSNLPRQTLYGTPDVGLDKVDLAAQRLMHLNADVRVEPLKMRLSADNIHAIDEVDLLLDCTDNFDTQYLIDDYATEQSIPVVWGAVDWYAGQVAVFHGVRGTTLRGVFPEPKARVHGADAVYPPAVQWVGSVMASEAIGWLLGNAKLDGRLLQMDMKGYSVEMFEL</sequence>
<evidence type="ECO:0000313" key="3">
    <source>
        <dbReference type="Proteomes" id="UP000054172"/>
    </source>
</evidence>
<dbReference type="SUPFAM" id="SSF69572">
    <property type="entry name" value="Activating enzymes of the ubiquitin-like proteins"/>
    <property type="match status" value="1"/>
</dbReference>
<keyword evidence="3" id="KW-1185">Reference proteome</keyword>
<dbReference type="PANTHER" id="PTHR43267">
    <property type="entry name" value="TRNA THREONYLCARBAMOYLADENOSINE DEHYDRATASE"/>
    <property type="match status" value="1"/>
</dbReference>
<dbReference type="EMBL" id="LIIK01000003">
    <property type="protein sequence ID" value="KQM09511.1"/>
    <property type="molecule type" value="Genomic_DNA"/>
</dbReference>
<evidence type="ECO:0000259" key="1">
    <source>
        <dbReference type="Pfam" id="PF00899"/>
    </source>
</evidence>
<dbReference type="InterPro" id="IPR000594">
    <property type="entry name" value="ThiF_NAD_FAD-bd"/>
</dbReference>
<dbReference type="AlphaFoldDB" id="A0A0Q4BA57"/>
<dbReference type="GO" id="GO:0061503">
    <property type="term" value="F:tRNA threonylcarbamoyladenosine dehydratase"/>
    <property type="evidence" value="ECO:0007669"/>
    <property type="project" value="TreeGrafter"/>
</dbReference>
<reference evidence="2" key="1">
    <citation type="submission" date="2015-08" db="EMBL/GenBank/DDBJ databases">
        <title>Candidatus Bacteriodes Periocalifornicus.</title>
        <authorList>
            <person name="McLean J.S."/>
            <person name="Kelley S."/>
        </authorList>
    </citation>
    <scope>NUCLEOTIDE SEQUENCE [LARGE SCALE GENOMIC DNA]</scope>
    <source>
        <strain evidence="2">12B</strain>
    </source>
</reference>
<dbReference type="STRING" id="1702214.AL399_01020"/>
<evidence type="ECO:0000313" key="2">
    <source>
        <dbReference type="EMBL" id="KQM09511.1"/>
    </source>
</evidence>
<dbReference type="GO" id="GO:0061504">
    <property type="term" value="P:cyclic threonylcarbamoyladenosine biosynthetic process"/>
    <property type="evidence" value="ECO:0007669"/>
    <property type="project" value="TreeGrafter"/>
</dbReference>
<dbReference type="Gene3D" id="3.40.50.720">
    <property type="entry name" value="NAD(P)-binding Rossmann-like Domain"/>
    <property type="match status" value="1"/>
</dbReference>
<name>A0A0Q4BA57_9BACT</name>
<dbReference type="InterPro" id="IPR045886">
    <property type="entry name" value="ThiF/MoeB/HesA"/>
</dbReference>
<feature type="domain" description="THIF-type NAD/FAD binding fold" evidence="1">
    <location>
        <begin position="9"/>
        <end position="229"/>
    </location>
</feature>
<dbReference type="CDD" id="cd00757">
    <property type="entry name" value="ThiF_MoeB_HesA_family"/>
    <property type="match status" value="1"/>
</dbReference>